<dbReference type="InterPro" id="IPR001356">
    <property type="entry name" value="HD"/>
</dbReference>
<dbReference type="SMART" id="SM00389">
    <property type="entry name" value="HOX"/>
    <property type="match status" value="1"/>
</dbReference>
<dbReference type="GO" id="GO:0005634">
    <property type="term" value="C:nucleus"/>
    <property type="evidence" value="ECO:0007669"/>
    <property type="project" value="UniProtKB-SubCell"/>
</dbReference>
<evidence type="ECO:0000259" key="9">
    <source>
        <dbReference type="PROSITE" id="PS50071"/>
    </source>
</evidence>
<keyword evidence="6" id="KW-0804">Transcription</keyword>
<evidence type="ECO:0000256" key="7">
    <source>
        <dbReference type="ARBA" id="ARBA00023242"/>
    </source>
</evidence>
<evidence type="ECO:0000256" key="8">
    <source>
        <dbReference type="PROSITE-ProRule" id="PRU00108"/>
    </source>
</evidence>
<accession>A0A834TTF9</accession>
<dbReference type="InterPro" id="IPR009057">
    <property type="entry name" value="Homeodomain-like_sf"/>
</dbReference>
<dbReference type="InterPro" id="IPR008422">
    <property type="entry name" value="KN_HD"/>
</dbReference>
<evidence type="ECO:0000256" key="6">
    <source>
        <dbReference type="ARBA" id="ARBA00023163"/>
    </source>
</evidence>
<sequence length="227" mass="26207">MGASGKKQGGVGSVELVELEKRKTRLVWMAEEVERRYRHYCNQMKGVVWSLEGVAGKGSARVYSALALKAMSRHFKCLKEGIMGEVEATRRCLGEKDGVGSGATKGETPRLKVIDQALRQQRAFQQMGLIDSHPWRPQRGLPERSVSILRAWLFDHFLNPYPSDADKHILARQTGLSRSQARIYIYIYNVSNWFINARVRLWKPMVEEMYMEEIKEQKRRRRGRPTL</sequence>
<feature type="DNA-binding region" description="Homeobox" evidence="8">
    <location>
        <begin position="134"/>
        <end position="205"/>
    </location>
</feature>
<feature type="domain" description="Homeobox" evidence="9">
    <location>
        <begin position="132"/>
        <end position="204"/>
    </location>
</feature>
<dbReference type="OrthoDB" id="10056939at2759"/>
<keyword evidence="11" id="KW-1185">Reference proteome</keyword>
<dbReference type="SUPFAM" id="SSF46689">
    <property type="entry name" value="Homeodomain-like"/>
    <property type="match status" value="1"/>
</dbReference>
<dbReference type="AlphaFoldDB" id="A0A834TTF9"/>
<comment type="similarity">
    <text evidence="2">Belongs to the TALE/BELL homeobox family.</text>
</comment>
<dbReference type="Proteomes" id="UP000634136">
    <property type="component" value="Unassembled WGS sequence"/>
</dbReference>
<proteinExistence type="inferred from homology"/>
<dbReference type="InterPro" id="IPR006563">
    <property type="entry name" value="POX_dom"/>
</dbReference>
<evidence type="ECO:0000256" key="1">
    <source>
        <dbReference type="ARBA" id="ARBA00004123"/>
    </source>
</evidence>
<reference evidence="10" key="1">
    <citation type="submission" date="2020-09" db="EMBL/GenBank/DDBJ databases">
        <title>Genome-Enabled Discovery of Anthraquinone Biosynthesis in Senna tora.</title>
        <authorList>
            <person name="Kang S.-H."/>
            <person name="Pandey R.P."/>
            <person name="Lee C.-M."/>
            <person name="Sim J.-S."/>
            <person name="Jeong J.-T."/>
            <person name="Choi B.-S."/>
            <person name="Jung M."/>
            <person name="Ginzburg D."/>
            <person name="Zhao K."/>
            <person name="Won S.Y."/>
            <person name="Oh T.-J."/>
            <person name="Yu Y."/>
            <person name="Kim N.-H."/>
            <person name="Lee O.R."/>
            <person name="Lee T.-H."/>
            <person name="Bashyal P."/>
            <person name="Kim T.-S."/>
            <person name="Lee W.-H."/>
            <person name="Kawkins C."/>
            <person name="Kim C.-K."/>
            <person name="Kim J.S."/>
            <person name="Ahn B.O."/>
            <person name="Rhee S.Y."/>
            <person name="Sohng J.K."/>
        </authorList>
    </citation>
    <scope>NUCLEOTIDE SEQUENCE</scope>
    <source>
        <tissue evidence="10">Leaf</tissue>
    </source>
</reference>
<evidence type="ECO:0000313" key="11">
    <source>
        <dbReference type="Proteomes" id="UP000634136"/>
    </source>
</evidence>
<name>A0A834TTF9_9FABA</name>
<keyword evidence="4 8" id="KW-0238">DNA-binding</keyword>
<evidence type="ECO:0000256" key="3">
    <source>
        <dbReference type="ARBA" id="ARBA00023015"/>
    </source>
</evidence>
<dbReference type="Gene3D" id="1.10.10.60">
    <property type="entry name" value="Homeodomain-like"/>
    <property type="match status" value="1"/>
</dbReference>
<dbReference type="Pfam" id="PF07526">
    <property type="entry name" value="POX"/>
    <property type="match status" value="1"/>
</dbReference>
<dbReference type="Pfam" id="PF05920">
    <property type="entry name" value="Homeobox_KN"/>
    <property type="match status" value="1"/>
</dbReference>
<evidence type="ECO:0000313" key="10">
    <source>
        <dbReference type="EMBL" id="KAF7828240.1"/>
    </source>
</evidence>
<dbReference type="GO" id="GO:0006355">
    <property type="term" value="P:regulation of DNA-templated transcription"/>
    <property type="evidence" value="ECO:0007669"/>
    <property type="project" value="InterPro"/>
</dbReference>
<dbReference type="PROSITE" id="PS50071">
    <property type="entry name" value="HOMEOBOX_2"/>
    <property type="match status" value="1"/>
</dbReference>
<evidence type="ECO:0000256" key="2">
    <source>
        <dbReference type="ARBA" id="ARBA00006454"/>
    </source>
</evidence>
<keyword evidence="5 8" id="KW-0371">Homeobox</keyword>
<dbReference type="PANTHER" id="PTHR11850">
    <property type="entry name" value="HOMEOBOX PROTEIN TRANSCRIPTION FACTORS"/>
    <property type="match status" value="1"/>
</dbReference>
<organism evidence="10 11">
    <name type="scientific">Senna tora</name>
    <dbReference type="NCBI Taxonomy" id="362788"/>
    <lineage>
        <taxon>Eukaryota</taxon>
        <taxon>Viridiplantae</taxon>
        <taxon>Streptophyta</taxon>
        <taxon>Embryophyta</taxon>
        <taxon>Tracheophyta</taxon>
        <taxon>Spermatophyta</taxon>
        <taxon>Magnoliopsida</taxon>
        <taxon>eudicotyledons</taxon>
        <taxon>Gunneridae</taxon>
        <taxon>Pentapetalae</taxon>
        <taxon>rosids</taxon>
        <taxon>fabids</taxon>
        <taxon>Fabales</taxon>
        <taxon>Fabaceae</taxon>
        <taxon>Caesalpinioideae</taxon>
        <taxon>Cassia clade</taxon>
        <taxon>Senna</taxon>
    </lineage>
</organism>
<dbReference type="InterPro" id="IPR050224">
    <property type="entry name" value="TALE_homeobox"/>
</dbReference>
<evidence type="ECO:0000256" key="5">
    <source>
        <dbReference type="ARBA" id="ARBA00023155"/>
    </source>
</evidence>
<dbReference type="EMBL" id="JAAIUW010000006">
    <property type="protein sequence ID" value="KAF7828240.1"/>
    <property type="molecule type" value="Genomic_DNA"/>
</dbReference>
<dbReference type="SMART" id="SM00574">
    <property type="entry name" value="POX"/>
    <property type="match status" value="1"/>
</dbReference>
<dbReference type="GO" id="GO:0003677">
    <property type="term" value="F:DNA binding"/>
    <property type="evidence" value="ECO:0007669"/>
    <property type="project" value="UniProtKB-UniRule"/>
</dbReference>
<keyword evidence="3" id="KW-0805">Transcription regulation</keyword>
<comment type="subcellular location">
    <subcellularLocation>
        <location evidence="1 8">Nucleus</location>
    </subcellularLocation>
</comment>
<keyword evidence="7 8" id="KW-0539">Nucleus</keyword>
<evidence type="ECO:0000256" key="4">
    <source>
        <dbReference type="ARBA" id="ARBA00023125"/>
    </source>
</evidence>
<dbReference type="CDD" id="cd00086">
    <property type="entry name" value="homeodomain"/>
    <property type="match status" value="1"/>
</dbReference>
<gene>
    <name evidence="10" type="ORF">G2W53_019404</name>
</gene>
<comment type="caution">
    <text evidence="10">The sequence shown here is derived from an EMBL/GenBank/DDBJ whole genome shotgun (WGS) entry which is preliminary data.</text>
</comment>
<protein>
    <submittedName>
        <fullName evidence="10">Homeobox protein BEL1-like protein</fullName>
    </submittedName>
</protein>